<proteinExistence type="predicted"/>
<reference evidence="2" key="1">
    <citation type="submission" date="2016-11" db="EMBL/GenBank/DDBJ databases">
        <authorList>
            <person name="Varghese N."/>
            <person name="Submissions S."/>
        </authorList>
    </citation>
    <scope>NUCLEOTIDE SEQUENCE [LARGE SCALE GENOMIC DNA]</scope>
    <source>
        <strain evidence="2">DSM 100564</strain>
    </source>
</reference>
<sequence length="47" mass="4995">MDLSSTAKEGALVVTVNEQRIDAAVAIQFNSKTKCAKKPKAPKTASF</sequence>
<dbReference type="Proteomes" id="UP000183982">
    <property type="component" value="Unassembled WGS sequence"/>
</dbReference>
<evidence type="ECO:0000313" key="1">
    <source>
        <dbReference type="EMBL" id="SHI43176.1"/>
    </source>
</evidence>
<dbReference type="AlphaFoldDB" id="A0A1M6B397"/>
<dbReference type="EMBL" id="FQZQ01000001">
    <property type="protein sequence ID" value="SHI43176.1"/>
    <property type="molecule type" value="Genomic_DNA"/>
</dbReference>
<dbReference type="STRING" id="1470563.SAMN05444000_101114"/>
<protein>
    <submittedName>
        <fullName evidence="1">Uncharacterized protein</fullName>
    </submittedName>
</protein>
<evidence type="ECO:0000313" key="2">
    <source>
        <dbReference type="Proteomes" id="UP000183982"/>
    </source>
</evidence>
<name>A0A1M6B397_9RHOB</name>
<organism evidence="1 2">
    <name type="scientific">Shimia gijangensis</name>
    <dbReference type="NCBI Taxonomy" id="1470563"/>
    <lineage>
        <taxon>Bacteria</taxon>
        <taxon>Pseudomonadati</taxon>
        <taxon>Pseudomonadota</taxon>
        <taxon>Alphaproteobacteria</taxon>
        <taxon>Rhodobacterales</taxon>
        <taxon>Roseobacteraceae</taxon>
    </lineage>
</organism>
<keyword evidence="2" id="KW-1185">Reference proteome</keyword>
<gene>
    <name evidence="1" type="ORF">SAMN05444000_101114</name>
</gene>
<accession>A0A1M6B397</accession>